<dbReference type="InterPro" id="IPR000683">
    <property type="entry name" value="Gfo/Idh/MocA-like_OxRdtase_N"/>
</dbReference>
<dbReference type="Gene3D" id="3.30.360.10">
    <property type="entry name" value="Dihydrodipicolinate Reductase, domain 2"/>
    <property type="match status" value="1"/>
</dbReference>
<evidence type="ECO:0000313" key="6">
    <source>
        <dbReference type="Proteomes" id="UP001589610"/>
    </source>
</evidence>
<dbReference type="Gene3D" id="3.40.50.720">
    <property type="entry name" value="NAD(P)-binding Rossmann-like Domain"/>
    <property type="match status" value="1"/>
</dbReference>
<evidence type="ECO:0000313" key="5">
    <source>
        <dbReference type="EMBL" id="MFB9681137.1"/>
    </source>
</evidence>
<dbReference type="Pfam" id="PF22725">
    <property type="entry name" value="GFO_IDH_MocA_C3"/>
    <property type="match status" value="1"/>
</dbReference>
<dbReference type="PANTHER" id="PTHR43818:SF11">
    <property type="entry name" value="BCDNA.GH03377"/>
    <property type="match status" value="1"/>
</dbReference>
<dbReference type="Proteomes" id="UP001589610">
    <property type="component" value="Unassembled WGS sequence"/>
</dbReference>
<comment type="caution">
    <text evidence="5">The sequence shown here is derived from an EMBL/GenBank/DDBJ whole genome shotgun (WGS) entry which is preliminary data.</text>
</comment>
<organism evidence="5 6">
    <name type="scientific">Streptosporangium vulgare</name>
    <dbReference type="NCBI Taxonomy" id="46190"/>
    <lineage>
        <taxon>Bacteria</taxon>
        <taxon>Bacillati</taxon>
        <taxon>Actinomycetota</taxon>
        <taxon>Actinomycetes</taxon>
        <taxon>Streptosporangiales</taxon>
        <taxon>Streptosporangiaceae</taxon>
        <taxon>Streptosporangium</taxon>
    </lineage>
</organism>
<dbReference type="Pfam" id="PF01408">
    <property type="entry name" value="GFO_IDH_MocA"/>
    <property type="match status" value="1"/>
</dbReference>
<proteinExistence type="predicted"/>
<protein>
    <submittedName>
        <fullName evidence="5">Gfo/Idh/MocA family protein</fullName>
    </submittedName>
</protein>
<evidence type="ECO:0000259" key="4">
    <source>
        <dbReference type="Pfam" id="PF22725"/>
    </source>
</evidence>
<dbReference type="SUPFAM" id="SSF51735">
    <property type="entry name" value="NAD(P)-binding Rossmann-fold domains"/>
    <property type="match status" value="1"/>
</dbReference>
<reference evidence="5 6" key="1">
    <citation type="submission" date="2024-09" db="EMBL/GenBank/DDBJ databases">
        <authorList>
            <person name="Sun Q."/>
            <person name="Mori K."/>
        </authorList>
    </citation>
    <scope>NUCLEOTIDE SEQUENCE [LARGE SCALE GENOMIC DNA]</scope>
    <source>
        <strain evidence="5 6">JCM 3028</strain>
    </source>
</reference>
<sequence length="403" mass="41406">MSGVSDTGDLRDTGDIGSARGVRGGGPVTDGPVGVAVVGCGVISGQYLRNLTAYPAVRVVACADLDRSRAEAAAAEHGVAHAGDPGEVLGLPEVELVVNLTVPAAHAEVAGAAVAAGRHVYNEKPLTLDRESARRLLAAAGLAGVRVGSAPDTFLGAGLQAMLRLLAEGGAGRPLSAVALMQGPGPQRWHHDPEFLFRRGGGPLFDMGPYYLTALVAALGPVARVTAMSGRSLDRRVIGAGPRAGTSFPVEVATHVTALLEFASGAVATTVFSFDSPLGRQDFLEFTCAEATVAGPNPNGFGGPLRSRRAGETEWSALPVPGTVTGRGVGVAEMAVAIRRGRPHRASGELGLHVLDVMTSIGESAERGEFVDVTSTCPRPDPLPEGWDPRIATPMAQEANMTI</sequence>
<dbReference type="InterPro" id="IPR036291">
    <property type="entry name" value="NAD(P)-bd_dom_sf"/>
</dbReference>
<evidence type="ECO:0000259" key="3">
    <source>
        <dbReference type="Pfam" id="PF01408"/>
    </source>
</evidence>
<feature type="domain" description="GFO/IDH/MocA-like oxidoreductase" evidence="4">
    <location>
        <begin position="160"/>
        <end position="293"/>
    </location>
</feature>
<name>A0ABV5TQ47_9ACTN</name>
<dbReference type="PANTHER" id="PTHR43818">
    <property type="entry name" value="BCDNA.GH03377"/>
    <property type="match status" value="1"/>
</dbReference>
<dbReference type="SUPFAM" id="SSF55347">
    <property type="entry name" value="Glyceraldehyde-3-phosphate dehydrogenase-like, C-terminal domain"/>
    <property type="match status" value="1"/>
</dbReference>
<dbReference type="EMBL" id="JBHMBS010000030">
    <property type="protein sequence ID" value="MFB9681137.1"/>
    <property type="molecule type" value="Genomic_DNA"/>
</dbReference>
<keyword evidence="1" id="KW-0560">Oxidoreductase</keyword>
<dbReference type="InterPro" id="IPR055170">
    <property type="entry name" value="GFO_IDH_MocA-like_dom"/>
</dbReference>
<gene>
    <name evidence="5" type="ORF">ACFFRH_37150</name>
</gene>
<feature type="region of interest" description="Disordered" evidence="2">
    <location>
        <begin position="1"/>
        <end position="25"/>
    </location>
</feature>
<dbReference type="RefSeq" id="WP_386162248.1">
    <property type="nucleotide sequence ID" value="NZ_JBHMBS010000030.1"/>
</dbReference>
<feature type="domain" description="Gfo/Idh/MocA-like oxidoreductase N-terminal" evidence="3">
    <location>
        <begin position="34"/>
        <end position="147"/>
    </location>
</feature>
<dbReference type="InterPro" id="IPR050463">
    <property type="entry name" value="Gfo/Idh/MocA_oxidrdct_glycsds"/>
</dbReference>
<evidence type="ECO:0000256" key="1">
    <source>
        <dbReference type="ARBA" id="ARBA00023002"/>
    </source>
</evidence>
<evidence type="ECO:0000256" key="2">
    <source>
        <dbReference type="SAM" id="MobiDB-lite"/>
    </source>
</evidence>
<keyword evidence="6" id="KW-1185">Reference proteome</keyword>
<accession>A0ABV5TQ47</accession>